<evidence type="ECO:0000313" key="1">
    <source>
        <dbReference type="EMBL" id="VAW49581.1"/>
    </source>
</evidence>
<dbReference type="EMBL" id="UOFC01000292">
    <property type="protein sequence ID" value="VAW49581.1"/>
    <property type="molecule type" value="Genomic_DNA"/>
</dbReference>
<reference evidence="1" key="1">
    <citation type="submission" date="2018-06" db="EMBL/GenBank/DDBJ databases">
        <authorList>
            <person name="Zhirakovskaya E."/>
        </authorList>
    </citation>
    <scope>NUCLEOTIDE SEQUENCE</scope>
</reference>
<gene>
    <name evidence="1" type="ORF">MNBD_GAMMA03-346</name>
</gene>
<accession>A0A3B0W2R2</accession>
<protein>
    <submittedName>
        <fullName evidence="1">Uncharacterized protein</fullName>
    </submittedName>
</protein>
<organism evidence="1">
    <name type="scientific">hydrothermal vent metagenome</name>
    <dbReference type="NCBI Taxonomy" id="652676"/>
    <lineage>
        <taxon>unclassified sequences</taxon>
        <taxon>metagenomes</taxon>
        <taxon>ecological metagenomes</taxon>
    </lineage>
</organism>
<sequence length="148" mass="16736">MPKLIGIATHTHTKGPIIQHQSMLLHLKTGLENDYLGCCNPRRQVTLLSAKTWNNICKNLGTTLDWSKRRADLLVDDMDFSEGKALIGQQIQVGTSITPNYSRNRSLFTNGSTLRRPKKSTYPQTGQVVFAVKYSKKALFKLVITFNW</sequence>
<dbReference type="InterPro" id="IPR011037">
    <property type="entry name" value="Pyrv_Knase-like_insert_dom_sf"/>
</dbReference>
<dbReference type="SUPFAM" id="SSF50800">
    <property type="entry name" value="PK beta-barrel domain-like"/>
    <property type="match status" value="1"/>
</dbReference>
<name>A0A3B0W2R2_9ZZZZ</name>
<proteinExistence type="predicted"/>
<dbReference type="AlphaFoldDB" id="A0A3B0W2R2"/>